<gene>
    <name evidence="2" type="ORF">AWW68_07530</name>
</gene>
<proteinExistence type="predicted"/>
<evidence type="ECO:0000256" key="1">
    <source>
        <dbReference type="SAM" id="Phobius"/>
    </source>
</evidence>
<feature type="transmembrane region" description="Helical" evidence="1">
    <location>
        <begin position="112"/>
        <end position="128"/>
    </location>
</feature>
<dbReference type="RefSeq" id="WP_068219356.1">
    <property type="nucleotide sequence ID" value="NZ_CP139724.1"/>
</dbReference>
<feature type="transmembrane region" description="Helical" evidence="1">
    <location>
        <begin position="12"/>
        <end position="29"/>
    </location>
</feature>
<reference evidence="2 3" key="1">
    <citation type="submission" date="2016-01" db="EMBL/GenBank/DDBJ databases">
        <title>Genome sequencing of Roseivirga spongicola UST030701-084.</title>
        <authorList>
            <person name="Selvaratnam C."/>
            <person name="Thevarajoo S."/>
            <person name="Goh K.M."/>
            <person name="Ee R."/>
            <person name="Chan K.-G."/>
            <person name="Chong C.S."/>
        </authorList>
    </citation>
    <scope>NUCLEOTIDE SEQUENCE [LARGE SCALE GENOMIC DNA]</scope>
    <source>
        <strain evidence="2 3">UST030701-084</strain>
    </source>
</reference>
<dbReference type="AlphaFoldDB" id="A0A150XAG4"/>
<feature type="transmembrane region" description="Helical" evidence="1">
    <location>
        <begin position="162"/>
        <end position="184"/>
    </location>
</feature>
<feature type="transmembrane region" description="Helical" evidence="1">
    <location>
        <begin position="333"/>
        <end position="354"/>
    </location>
</feature>
<feature type="transmembrane region" description="Helical" evidence="1">
    <location>
        <begin position="137"/>
        <end position="156"/>
    </location>
</feature>
<dbReference type="OrthoDB" id="973593at2"/>
<dbReference type="EMBL" id="LRPC01000012">
    <property type="protein sequence ID" value="KYG75676.1"/>
    <property type="molecule type" value="Genomic_DNA"/>
</dbReference>
<keyword evidence="1" id="KW-1133">Transmembrane helix</keyword>
<dbReference type="Proteomes" id="UP000075606">
    <property type="component" value="Unassembled WGS sequence"/>
</dbReference>
<feature type="transmembrane region" description="Helical" evidence="1">
    <location>
        <begin position="303"/>
        <end position="321"/>
    </location>
</feature>
<sequence>MNSTTFNFLKYLSPTLAAFAVIWFGYAWFVGDELTLPWQVESTFKTRPFLLEYFQINGKPGGVVVDQLISWQKFRTGELQYLVWPEKLLLISIVAVLVLGTLSITYLDRFSYFIFSGIVVFCFIQLRLEELGVADPYLSYGLIGAFLLLTYYFQAINKKVSVLVRLIGILLLYLTFGLLVNFLPNMDYPNLVVLSFGMVGPLLWTTLFIIFIAGDNIFSLFKLTTQGESKGKNGLLHFGIIGFVYVILVSLLFMEKNEDIELNLYLIEPSTLLIASMISGYFCFDPKIKTINVSGDTFVLKDWLYPALCAMTLGVLAYAEITANSSLKDAIEWVIIISHLAFGAGFFVYALINFTPALFQNIQVWHIFFQGPRTPMLTVRLFCMIMVVGGFLYLEYRPYYMAKSGQYTMLASLAEHIDNDLLADQYHKQSNYFEFYNYRSNYALSQKAKTEKEKEEIQERLVAILRGGENPKARVAYSNHFDEKGDLYRTLSSLMYSKEVEYDDKVQNNLGLAHYKYQNYDSAFKYFRESLGGGAFVSEGNLAALNYDVAAQVDFDTTINYEYQDNIHLKLNRQALANAQGQSLLFSIELRADTLLTREQLFYLYNAALSRQREDWKVVDDAIQYYQSSPKNAVYNTFLLTAQSFLYYNSGQVNKGFRTLESVISSNLSAAGFPYYIKAVWAFDQGQSDLTVESINNAKKRGFDAEPLNEFMEDLKFVTDFDQTADISQQLKGVQAEKAELSEAEYQQALIRVAETNAFDVNTTLKAIELLNQTEIDSQVEYDLLREALEVNRKSTDLWEAYIYSCAKNNFTAFGETALDQLSELADQQKVAEVRSEFEQILEEKTTFQIR</sequence>
<comment type="caution">
    <text evidence="2">The sequence shown here is derived from an EMBL/GenBank/DDBJ whole genome shotgun (WGS) entry which is preliminary data.</text>
</comment>
<keyword evidence="1" id="KW-0472">Membrane</keyword>
<feature type="transmembrane region" description="Helical" evidence="1">
    <location>
        <begin position="191"/>
        <end position="214"/>
    </location>
</feature>
<feature type="transmembrane region" description="Helical" evidence="1">
    <location>
        <begin position="234"/>
        <end position="253"/>
    </location>
</feature>
<feature type="transmembrane region" description="Helical" evidence="1">
    <location>
        <begin position="88"/>
        <end position="106"/>
    </location>
</feature>
<organism evidence="2 3">
    <name type="scientific">Roseivirga spongicola</name>
    <dbReference type="NCBI Taxonomy" id="333140"/>
    <lineage>
        <taxon>Bacteria</taxon>
        <taxon>Pseudomonadati</taxon>
        <taxon>Bacteroidota</taxon>
        <taxon>Cytophagia</taxon>
        <taxon>Cytophagales</taxon>
        <taxon>Roseivirgaceae</taxon>
        <taxon>Roseivirga</taxon>
    </lineage>
</organism>
<name>A0A150XAG4_9BACT</name>
<keyword evidence="3" id="KW-1185">Reference proteome</keyword>
<feature type="transmembrane region" description="Helical" evidence="1">
    <location>
        <begin position="265"/>
        <end position="283"/>
    </location>
</feature>
<accession>A0A150XAG4</accession>
<evidence type="ECO:0000313" key="3">
    <source>
        <dbReference type="Proteomes" id="UP000075606"/>
    </source>
</evidence>
<protein>
    <submittedName>
        <fullName evidence="2">Uncharacterized protein</fullName>
    </submittedName>
</protein>
<keyword evidence="1" id="KW-0812">Transmembrane</keyword>
<evidence type="ECO:0000313" key="2">
    <source>
        <dbReference type="EMBL" id="KYG75676.1"/>
    </source>
</evidence>
<dbReference type="STRING" id="333140.AWW68_07530"/>
<feature type="transmembrane region" description="Helical" evidence="1">
    <location>
        <begin position="374"/>
        <end position="394"/>
    </location>
</feature>